<sequence length="86" mass="9887">MPNMTLLTAAVVLVLALGACASTPADSPQMTREERADKHQRLLAENEYARQERLRDINRQQDREREQERRQMRTCTVDSSGKQVCN</sequence>
<dbReference type="Proteomes" id="UP000315167">
    <property type="component" value="Unassembled WGS sequence"/>
</dbReference>
<organism evidence="3 4">
    <name type="scientific">Luteimonas cucumeris</name>
    <dbReference type="NCBI Taxonomy" id="985012"/>
    <lineage>
        <taxon>Bacteria</taxon>
        <taxon>Pseudomonadati</taxon>
        <taxon>Pseudomonadota</taxon>
        <taxon>Gammaproteobacteria</taxon>
        <taxon>Lysobacterales</taxon>
        <taxon>Lysobacteraceae</taxon>
        <taxon>Luteimonas</taxon>
    </lineage>
</organism>
<evidence type="ECO:0000256" key="1">
    <source>
        <dbReference type="SAM" id="MobiDB-lite"/>
    </source>
</evidence>
<feature type="compositionally biased region" description="Polar residues" evidence="1">
    <location>
        <begin position="74"/>
        <end position="86"/>
    </location>
</feature>
<keyword evidence="2" id="KW-0732">Signal</keyword>
<evidence type="ECO:0008006" key="5">
    <source>
        <dbReference type="Google" id="ProtNLM"/>
    </source>
</evidence>
<accession>A0A562KV07</accession>
<proteinExistence type="predicted"/>
<name>A0A562KV07_9GAMM</name>
<evidence type="ECO:0000256" key="2">
    <source>
        <dbReference type="SAM" id="SignalP"/>
    </source>
</evidence>
<feature type="compositionally biased region" description="Basic and acidic residues" evidence="1">
    <location>
        <begin position="31"/>
        <end position="71"/>
    </location>
</feature>
<gene>
    <name evidence="3" type="ORF">IP90_03206</name>
</gene>
<feature type="region of interest" description="Disordered" evidence="1">
    <location>
        <begin position="22"/>
        <end position="86"/>
    </location>
</feature>
<dbReference type="RefSeq" id="WP_144900687.1">
    <property type="nucleotide sequence ID" value="NZ_VLKN01000013.1"/>
</dbReference>
<keyword evidence="4" id="KW-1185">Reference proteome</keyword>
<evidence type="ECO:0000313" key="4">
    <source>
        <dbReference type="Proteomes" id="UP000315167"/>
    </source>
</evidence>
<protein>
    <recommendedName>
        <fullName evidence="5">Lipoprotein</fullName>
    </recommendedName>
</protein>
<reference evidence="3 4" key="1">
    <citation type="journal article" date="2015" name="Stand. Genomic Sci.">
        <title>Genomic Encyclopedia of Bacterial and Archaeal Type Strains, Phase III: the genomes of soil and plant-associated and newly described type strains.</title>
        <authorList>
            <person name="Whitman W.B."/>
            <person name="Woyke T."/>
            <person name="Klenk H.P."/>
            <person name="Zhou Y."/>
            <person name="Lilburn T.G."/>
            <person name="Beck B.J."/>
            <person name="De Vos P."/>
            <person name="Vandamme P."/>
            <person name="Eisen J.A."/>
            <person name="Garrity G."/>
            <person name="Hugenholtz P."/>
            <person name="Kyrpides N.C."/>
        </authorList>
    </citation>
    <scope>NUCLEOTIDE SEQUENCE [LARGE SCALE GENOMIC DNA]</scope>
    <source>
        <strain evidence="3 4">CGMCC 1.10821</strain>
    </source>
</reference>
<dbReference type="AlphaFoldDB" id="A0A562KV07"/>
<comment type="caution">
    <text evidence="3">The sequence shown here is derived from an EMBL/GenBank/DDBJ whole genome shotgun (WGS) entry which is preliminary data.</text>
</comment>
<feature type="chain" id="PRO_5021933263" description="Lipoprotein" evidence="2">
    <location>
        <begin position="22"/>
        <end position="86"/>
    </location>
</feature>
<dbReference type="EMBL" id="VLKN01000013">
    <property type="protein sequence ID" value="TWH99115.1"/>
    <property type="molecule type" value="Genomic_DNA"/>
</dbReference>
<evidence type="ECO:0000313" key="3">
    <source>
        <dbReference type="EMBL" id="TWH99115.1"/>
    </source>
</evidence>
<feature type="signal peptide" evidence="2">
    <location>
        <begin position="1"/>
        <end position="21"/>
    </location>
</feature>